<reference evidence="4 5" key="1">
    <citation type="journal article" date="2021" name="Int. J. Syst. Evol. Microbiol.">
        <title>Steroidobacter gossypii sp. nov., isolated from soil of cotton cropping field.</title>
        <authorList>
            <person name="Huang R."/>
            <person name="Yang S."/>
            <person name="Zhen C."/>
            <person name="Liu W."/>
        </authorList>
    </citation>
    <scope>NUCLEOTIDE SEQUENCE [LARGE SCALE GENOMIC DNA]</scope>
    <source>
        <strain evidence="4 5">S1-65</strain>
    </source>
</reference>
<name>A0ABS1WUL3_9GAMM</name>
<gene>
    <name evidence="4" type="ORF">JM946_07850</name>
</gene>
<proteinExistence type="predicted"/>
<accession>A0ABS1WUL3</accession>
<evidence type="ECO:0000259" key="3">
    <source>
        <dbReference type="PROSITE" id="PS50977"/>
    </source>
</evidence>
<organism evidence="4 5">
    <name type="scientific">Steroidobacter gossypii</name>
    <dbReference type="NCBI Taxonomy" id="2805490"/>
    <lineage>
        <taxon>Bacteria</taxon>
        <taxon>Pseudomonadati</taxon>
        <taxon>Pseudomonadota</taxon>
        <taxon>Gammaproteobacteria</taxon>
        <taxon>Steroidobacterales</taxon>
        <taxon>Steroidobacteraceae</taxon>
        <taxon>Steroidobacter</taxon>
    </lineage>
</organism>
<protein>
    <submittedName>
        <fullName evidence="4">TetR/AcrR family transcriptional regulator</fullName>
    </submittedName>
</protein>
<dbReference type="SUPFAM" id="SSF46689">
    <property type="entry name" value="Homeodomain-like"/>
    <property type="match status" value="1"/>
</dbReference>
<evidence type="ECO:0000313" key="5">
    <source>
        <dbReference type="Proteomes" id="UP000661077"/>
    </source>
</evidence>
<evidence type="ECO:0000256" key="1">
    <source>
        <dbReference type="ARBA" id="ARBA00023125"/>
    </source>
</evidence>
<dbReference type="PROSITE" id="PS50977">
    <property type="entry name" value="HTH_TETR_2"/>
    <property type="match status" value="1"/>
</dbReference>
<dbReference type="Proteomes" id="UP000661077">
    <property type="component" value="Unassembled WGS sequence"/>
</dbReference>
<dbReference type="SUPFAM" id="SSF48498">
    <property type="entry name" value="Tetracyclin repressor-like, C-terminal domain"/>
    <property type="match status" value="1"/>
</dbReference>
<sequence length="213" mass="22741">MSYRRSFLMEERLADNRQRILKAARALVAEGGFNHASIAAVAASAGLSAGAIYRYFPSKAALFVEVLTSAIDHEIAILQAIAKGAGDVTCRLRGCVESFANRALEGPYLAYAFIAEPAEQEVDEARLLGRKRFGEVFKSLLIEGVEAGEFPAQSVDIGAACIVGAFTEALIRPIAPRAKREGRKELVEGIVAFCLRAVGATISGRKAGRGVRA</sequence>
<dbReference type="InterPro" id="IPR009057">
    <property type="entry name" value="Homeodomain-like_sf"/>
</dbReference>
<feature type="domain" description="HTH tetR-type" evidence="3">
    <location>
        <begin position="14"/>
        <end position="74"/>
    </location>
</feature>
<keyword evidence="5" id="KW-1185">Reference proteome</keyword>
<dbReference type="PANTHER" id="PTHR30055">
    <property type="entry name" value="HTH-TYPE TRANSCRIPTIONAL REGULATOR RUTR"/>
    <property type="match status" value="1"/>
</dbReference>
<dbReference type="RefSeq" id="WP_203166651.1">
    <property type="nucleotide sequence ID" value="NZ_JAEVLS010000002.1"/>
</dbReference>
<dbReference type="Pfam" id="PF00440">
    <property type="entry name" value="TetR_N"/>
    <property type="match status" value="1"/>
</dbReference>
<dbReference type="InterPro" id="IPR023772">
    <property type="entry name" value="DNA-bd_HTH_TetR-type_CS"/>
</dbReference>
<dbReference type="EMBL" id="JAEVLS010000002">
    <property type="protein sequence ID" value="MBM0104655.1"/>
    <property type="molecule type" value="Genomic_DNA"/>
</dbReference>
<evidence type="ECO:0000313" key="4">
    <source>
        <dbReference type="EMBL" id="MBM0104655.1"/>
    </source>
</evidence>
<dbReference type="InterPro" id="IPR001647">
    <property type="entry name" value="HTH_TetR"/>
</dbReference>
<dbReference type="PRINTS" id="PR00455">
    <property type="entry name" value="HTHTETR"/>
</dbReference>
<dbReference type="InterPro" id="IPR050109">
    <property type="entry name" value="HTH-type_TetR-like_transc_reg"/>
</dbReference>
<dbReference type="PROSITE" id="PS01081">
    <property type="entry name" value="HTH_TETR_1"/>
    <property type="match status" value="1"/>
</dbReference>
<evidence type="ECO:0000256" key="2">
    <source>
        <dbReference type="PROSITE-ProRule" id="PRU00335"/>
    </source>
</evidence>
<feature type="DNA-binding region" description="H-T-H motif" evidence="2">
    <location>
        <begin position="37"/>
        <end position="56"/>
    </location>
</feature>
<dbReference type="Gene3D" id="1.10.357.10">
    <property type="entry name" value="Tetracycline Repressor, domain 2"/>
    <property type="match status" value="1"/>
</dbReference>
<dbReference type="PANTHER" id="PTHR30055:SF226">
    <property type="entry name" value="HTH-TYPE TRANSCRIPTIONAL REGULATOR PKSA"/>
    <property type="match status" value="1"/>
</dbReference>
<comment type="caution">
    <text evidence="4">The sequence shown here is derived from an EMBL/GenBank/DDBJ whole genome shotgun (WGS) entry which is preliminary data.</text>
</comment>
<keyword evidence="1 2" id="KW-0238">DNA-binding</keyword>
<dbReference type="InterPro" id="IPR036271">
    <property type="entry name" value="Tet_transcr_reg_TetR-rel_C_sf"/>
</dbReference>